<keyword evidence="1" id="KW-0663">Pyridoxal phosphate</keyword>
<dbReference type="InterPro" id="IPR000192">
    <property type="entry name" value="Aminotrans_V_dom"/>
</dbReference>
<dbReference type="InterPro" id="IPR015424">
    <property type="entry name" value="PyrdxlP-dep_Trfase"/>
</dbReference>
<evidence type="ECO:0000313" key="3">
    <source>
        <dbReference type="EMBL" id="CAE0270655.1"/>
    </source>
</evidence>
<dbReference type="PANTHER" id="PTHR43092:SF2">
    <property type="entry name" value="HERCYNYLCYSTEINE SULFOXIDE LYASE"/>
    <property type="match status" value="1"/>
</dbReference>
<dbReference type="InterPro" id="IPR015422">
    <property type="entry name" value="PyrdxlP-dep_Trfase_small"/>
</dbReference>
<dbReference type="Gene3D" id="3.90.1150.10">
    <property type="entry name" value="Aspartate Aminotransferase, domain 1"/>
    <property type="match status" value="1"/>
</dbReference>
<dbReference type="SUPFAM" id="SSF53383">
    <property type="entry name" value="PLP-dependent transferases"/>
    <property type="match status" value="1"/>
</dbReference>
<evidence type="ECO:0000256" key="1">
    <source>
        <dbReference type="ARBA" id="ARBA00022898"/>
    </source>
</evidence>
<proteinExistence type="predicted"/>
<name>A0A7S3GM74_9EUKA</name>
<evidence type="ECO:0000259" key="2">
    <source>
        <dbReference type="Pfam" id="PF00266"/>
    </source>
</evidence>
<reference evidence="3" key="1">
    <citation type="submission" date="2021-01" db="EMBL/GenBank/DDBJ databases">
        <authorList>
            <person name="Corre E."/>
            <person name="Pelletier E."/>
            <person name="Niang G."/>
            <person name="Scheremetjew M."/>
            <person name="Finn R."/>
            <person name="Kale V."/>
            <person name="Holt S."/>
            <person name="Cochrane G."/>
            <person name="Meng A."/>
            <person name="Brown T."/>
            <person name="Cohen L."/>
        </authorList>
    </citation>
    <scope>NUCLEOTIDE SEQUENCE</scope>
    <source>
        <strain evidence="3">NIES-2562</strain>
    </source>
</reference>
<accession>A0A7S3GM74</accession>
<organism evidence="3">
    <name type="scientific">Palpitomonas bilix</name>
    <dbReference type="NCBI Taxonomy" id="652834"/>
    <lineage>
        <taxon>Eukaryota</taxon>
        <taxon>Eukaryota incertae sedis</taxon>
    </lineage>
</organism>
<dbReference type="EMBL" id="HBIB01049977">
    <property type="protein sequence ID" value="CAE0270655.1"/>
    <property type="molecule type" value="Transcribed_RNA"/>
</dbReference>
<dbReference type="Gene3D" id="3.40.640.10">
    <property type="entry name" value="Type I PLP-dependent aspartate aminotransferase-like (Major domain)"/>
    <property type="match status" value="1"/>
</dbReference>
<gene>
    <name evidence="3" type="ORF">PBIL07802_LOCUS33010</name>
</gene>
<dbReference type="PANTHER" id="PTHR43092">
    <property type="entry name" value="L-CYSTEINE DESULFHYDRASE"/>
    <property type="match status" value="1"/>
</dbReference>
<dbReference type="InterPro" id="IPR015421">
    <property type="entry name" value="PyrdxlP-dep_Trfase_major"/>
</dbReference>
<sequence length="483" mass="52602">MAQIPPLKVEGYKGFGSFHSDSLSQLLQQGITPFPAKIEAAFSSSISSSPLFSSLSSSNDEGESASGEGVFFTAACKSDFLLDPAFAFLNHGAFGSPLRCLLDVANAWREHVEKQPLLFIDRQLFPFLARTMIELGQYLGVPAASIALTQNVTTGLNAAIFSYAREVKEREGRGPKLGTLDIAYGAVKKMISVAAEENGGEAVTLPVGSSFHDKAHFLTVLEEELTKVETCDVFVFDAVTSNTALLLPVREVCEVLRRNGVKKIIVDGAHALGQIPFGVEEGCERLDNIDFDVFAFNCHKWMCVPRGCAFLVAPSPMKGEGAAPPTLRGRVVSHGTAEGWQESLLWDGARDYSPSLTLPFALRLWQSERMKSAVGAMRRYATEQAEAMARRWQTHILSPLDMRGAMLCVALPSIPALPLPLSSSSAKAVQDWLFDQNIECPVKCIDGKLYLRLSFHVHCTGADVERLTSAIDALLHLPPIQDE</sequence>
<dbReference type="AlphaFoldDB" id="A0A7S3GM74"/>
<feature type="domain" description="Aminotransferase class V" evidence="2">
    <location>
        <begin position="138"/>
        <end position="333"/>
    </location>
</feature>
<protein>
    <recommendedName>
        <fullName evidence="2">Aminotransferase class V domain-containing protein</fullName>
    </recommendedName>
</protein>
<dbReference type="Pfam" id="PF00266">
    <property type="entry name" value="Aminotran_5"/>
    <property type="match status" value="1"/>
</dbReference>